<comment type="caution">
    <text evidence="4">The sequence shown here is derived from an EMBL/GenBank/DDBJ whole genome shotgun (WGS) entry which is preliminary data.</text>
</comment>
<proteinExistence type="predicted"/>
<dbReference type="Proteomes" id="UP001208017">
    <property type="component" value="Unassembled WGS sequence"/>
</dbReference>
<dbReference type="CDD" id="cd04301">
    <property type="entry name" value="NAT_SF"/>
    <property type="match status" value="1"/>
</dbReference>
<evidence type="ECO:0000256" key="2">
    <source>
        <dbReference type="ARBA" id="ARBA00023315"/>
    </source>
</evidence>
<gene>
    <name evidence="4" type="ORF">OS242_07015</name>
</gene>
<dbReference type="Gene3D" id="3.40.630.30">
    <property type="match status" value="1"/>
</dbReference>
<dbReference type="InterPro" id="IPR000182">
    <property type="entry name" value="GNAT_dom"/>
</dbReference>
<dbReference type="RefSeq" id="WP_267150941.1">
    <property type="nucleotide sequence ID" value="NZ_JAPMLT010000002.1"/>
</dbReference>
<dbReference type="SUPFAM" id="SSF55729">
    <property type="entry name" value="Acyl-CoA N-acyltransferases (Nat)"/>
    <property type="match status" value="1"/>
</dbReference>
<keyword evidence="1" id="KW-0808">Transferase</keyword>
<sequence length="167" mass="18769">MEIRRVTPADAEAYRDLRLFGLQEASSAFGSTYEESVGRPLSEMEERLAPSEHAFTFGAFGEDGRLVGMVTLVREGMTKFQHRANIYAMYVHPDGRRHGVGRKLMDAALAQAGQLAGLEQVHLTVNATNEPARRLYQSLGFEVCGYDKRGLKEVAEYHDEERMVLFL</sequence>
<keyword evidence="2" id="KW-0012">Acyltransferase</keyword>
<dbReference type="Pfam" id="PF00583">
    <property type="entry name" value="Acetyltransf_1"/>
    <property type="match status" value="1"/>
</dbReference>
<organism evidence="4 5">
    <name type="scientific">Tumebacillus lacus</name>
    <dbReference type="NCBI Taxonomy" id="2995335"/>
    <lineage>
        <taxon>Bacteria</taxon>
        <taxon>Bacillati</taxon>
        <taxon>Bacillota</taxon>
        <taxon>Bacilli</taxon>
        <taxon>Bacillales</taxon>
        <taxon>Alicyclobacillaceae</taxon>
        <taxon>Tumebacillus</taxon>
    </lineage>
</organism>
<protein>
    <submittedName>
        <fullName evidence="4">GNAT family N-acetyltransferase</fullName>
    </submittedName>
</protein>
<dbReference type="InterPro" id="IPR050832">
    <property type="entry name" value="Bact_Acetyltransf"/>
</dbReference>
<keyword evidence="5" id="KW-1185">Reference proteome</keyword>
<evidence type="ECO:0000313" key="4">
    <source>
        <dbReference type="EMBL" id="MCX7569711.1"/>
    </source>
</evidence>
<dbReference type="PROSITE" id="PS51186">
    <property type="entry name" value="GNAT"/>
    <property type="match status" value="1"/>
</dbReference>
<name>A0ABT3WZS1_9BACL</name>
<dbReference type="PANTHER" id="PTHR43877">
    <property type="entry name" value="AMINOALKYLPHOSPHONATE N-ACETYLTRANSFERASE-RELATED-RELATED"/>
    <property type="match status" value="1"/>
</dbReference>
<accession>A0ABT3WZS1</accession>
<evidence type="ECO:0000313" key="5">
    <source>
        <dbReference type="Proteomes" id="UP001208017"/>
    </source>
</evidence>
<reference evidence="4 5" key="1">
    <citation type="submission" date="2022-11" db="EMBL/GenBank/DDBJ databases">
        <title>Study of microbial diversity in lake waters.</title>
        <authorList>
            <person name="Zhang J."/>
        </authorList>
    </citation>
    <scope>NUCLEOTIDE SEQUENCE [LARGE SCALE GENOMIC DNA]</scope>
    <source>
        <strain evidence="4 5">DT12</strain>
    </source>
</reference>
<dbReference type="EMBL" id="JAPMLT010000002">
    <property type="protein sequence ID" value="MCX7569711.1"/>
    <property type="molecule type" value="Genomic_DNA"/>
</dbReference>
<evidence type="ECO:0000256" key="1">
    <source>
        <dbReference type="ARBA" id="ARBA00022679"/>
    </source>
</evidence>
<feature type="domain" description="N-acetyltransferase" evidence="3">
    <location>
        <begin position="1"/>
        <end position="167"/>
    </location>
</feature>
<dbReference type="InterPro" id="IPR016181">
    <property type="entry name" value="Acyl_CoA_acyltransferase"/>
</dbReference>
<evidence type="ECO:0000259" key="3">
    <source>
        <dbReference type="PROSITE" id="PS51186"/>
    </source>
</evidence>